<dbReference type="Proteomes" id="UP000634136">
    <property type="component" value="Unassembled WGS sequence"/>
</dbReference>
<reference evidence="1" key="1">
    <citation type="submission" date="2020-09" db="EMBL/GenBank/DDBJ databases">
        <title>Genome-Enabled Discovery of Anthraquinone Biosynthesis in Senna tora.</title>
        <authorList>
            <person name="Kang S.-H."/>
            <person name="Pandey R.P."/>
            <person name="Lee C.-M."/>
            <person name="Sim J.-S."/>
            <person name="Jeong J.-T."/>
            <person name="Choi B.-S."/>
            <person name="Jung M."/>
            <person name="Ginzburg D."/>
            <person name="Zhao K."/>
            <person name="Won S.Y."/>
            <person name="Oh T.-J."/>
            <person name="Yu Y."/>
            <person name="Kim N.-H."/>
            <person name="Lee O.R."/>
            <person name="Lee T.-H."/>
            <person name="Bashyal P."/>
            <person name="Kim T.-S."/>
            <person name="Lee W.-H."/>
            <person name="Kawkins C."/>
            <person name="Kim C.-K."/>
            <person name="Kim J.S."/>
            <person name="Ahn B.O."/>
            <person name="Rhee S.Y."/>
            <person name="Sohng J.K."/>
        </authorList>
    </citation>
    <scope>NUCLEOTIDE SEQUENCE</scope>
    <source>
        <tissue evidence="1">Leaf</tissue>
    </source>
</reference>
<evidence type="ECO:0000313" key="2">
    <source>
        <dbReference type="Proteomes" id="UP000634136"/>
    </source>
</evidence>
<comment type="caution">
    <text evidence="1">The sequence shown here is derived from an EMBL/GenBank/DDBJ whole genome shotgun (WGS) entry which is preliminary data.</text>
</comment>
<dbReference type="AlphaFoldDB" id="A0A834X379"/>
<evidence type="ECO:0000313" key="1">
    <source>
        <dbReference type="EMBL" id="KAF7837079.1"/>
    </source>
</evidence>
<proteinExistence type="predicted"/>
<protein>
    <submittedName>
        <fullName evidence="1">Uncharacterized protein</fullName>
    </submittedName>
</protein>
<keyword evidence="2" id="KW-1185">Reference proteome</keyword>
<name>A0A834X379_9FABA</name>
<accession>A0A834X379</accession>
<organism evidence="1 2">
    <name type="scientific">Senna tora</name>
    <dbReference type="NCBI Taxonomy" id="362788"/>
    <lineage>
        <taxon>Eukaryota</taxon>
        <taxon>Viridiplantae</taxon>
        <taxon>Streptophyta</taxon>
        <taxon>Embryophyta</taxon>
        <taxon>Tracheophyta</taxon>
        <taxon>Spermatophyta</taxon>
        <taxon>Magnoliopsida</taxon>
        <taxon>eudicotyledons</taxon>
        <taxon>Gunneridae</taxon>
        <taxon>Pentapetalae</taxon>
        <taxon>rosids</taxon>
        <taxon>fabids</taxon>
        <taxon>Fabales</taxon>
        <taxon>Fabaceae</taxon>
        <taxon>Caesalpinioideae</taxon>
        <taxon>Cassia clade</taxon>
        <taxon>Senna</taxon>
    </lineage>
</organism>
<sequence length="31" mass="3195">MEGVAATITMMEAVVATVGVNGGKDKDSQRK</sequence>
<gene>
    <name evidence="1" type="ORF">G2W53_005561</name>
</gene>
<dbReference type="EMBL" id="JAAIUW010000003">
    <property type="protein sequence ID" value="KAF7837079.1"/>
    <property type="molecule type" value="Genomic_DNA"/>
</dbReference>